<evidence type="ECO:0000256" key="2">
    <source>
        <dbReference type="ARBA" id="ARBA00022723"/>
    </source>
</evidence>
<dbReference type="FunFam" id="1.10.630.10:FF:000011">
    <property type="entry name" value="Cytochrome P450 83B1"/>
    <property type="match status" value="1"/>
</dbReference>
<evidence type="ECO:0000256" key="3">
    <source>
        <dbReference type="ARBA" id="ARBA00023004"/>
    </source>
</evidence>
<comment type="similarity">
    <text evidence="1 5">Belongs to the cytochrome P450 family.</text>
</comment>
<dbReference type="GO" id="GO:0004497">
    <property type="term" value="F:monooxygenase activity"/>
    <property type="evidence" value="ECO:0007669"/>
    <property type="project" value="UniProtKB-KW"/>
</dbReference>
<reference evidence="6" key="1">
    <citation type="submission" date="2021-01" db="UniProtKB">
        <authorList>
            <consortium name="EnsemblPlants"/>
        </authorList>
    </citation>
    <scope>IDENTIFICATION</scope>
</reference>
<feature type="binding site" description="axial binding residue" evidence="4">
    <location>
        <position position="455"/>
    </location>
    <ligand>
        <name>heme</name>
        <dbReference type="ChEBI" id="CHEBI:30413"/>
    </ligand>
    <ligandPart>
        <name>Fe</name>
        <dbReference type="ChEBI" id="CHEBI:18248"/>
    </ligandPart>
</feature>
<dbReference type="PROSITE" id="PS00086">
    <property type="entry name" value="CYTOCHROME_P450"/>
    <property type="match status" value="1"/>
</dbReference>
<dbReference type="InterPro" id="IPR002401">
    <property type="entry name" value="Cyt_P450_E_grp-I"/>
</dbReference>
<keyword evidence="5" id="KW-0503">Monooxygenase</keyword>
<dbReference type="PRINTS" id="PR00385">
    <property type="entry name" value="P450"/>
</dbReference>
<dbReference type="Pfam" id="PF00067">
    <property type="entry name" value="p450"/>
    <property type="match status" value="1"/>
</dbReference>
<dbReference type="PRINTS" id="PR00463">
    <property type="entry name" value="EP450I"/>
</dbReference>
<dbReference type="Gene3D" id="1.10.630.10">
    <property type="entry name" value="Cytochrome P450"/>
    <property type="match status" value="1"/>
</dbReference>
<evidence type="ECO:0000256" key="1">
    <source>
        <dbReference type="ARBA" id="ARBA00010617"/>
    </source>
</evidence>
<dbReference type="Proteomes" id="UP000594263">
    <property type="component" value="Unplaced"/>
</dbReference>
<keyword evidence="2 4" id="KW-0479">Metal-binding</keyword>
<dbReference type="InterPro" id="IPR001128">
    <property type="entry name" value="Cyt_P450"/>
</dbReference>
<dbReference type="GO" id="GO:0016705">
    <property type="term" value="F:oxidoreductase activity, acting on paired donors, with incorporation or reduction of molecular oxygen"/>
    <property type="evidence" value="ECO:0007669"/>
    <property type="project" value="InterPro"/>
</dbReference>
<evidence type="ECO:0000313" key="6">
    <source>
        <dbReference type="EnsemblPlants" id="Kaladp0032s0151.1.v1.1"/>
    </source>
</evidence>
<organism evidence="6 7">
    <name type="scientific">Kalanchoe fedtschenkoi</name>
    <name type="common">Lavender scallops</name>
    <name type="synonym">South American air plant</name>
    <dbReference type="NCBI Taxonomy" id="63787"/>
    <lineage>
        <taxon>Eukaryota</taxon>
        <taxon>Viridiplantae</taxon>
        <taxon>Streptophyta</taxon>
        <taxon>Embryophyta</taxon>
        <taxon>Tracheophyta</taxon>
        <taxon>Spermatophyta</taxon>
        <taxon>Magnoliopsida</taxon>
        <taxon>eudicotyledons</taxon>
        <taxon>Gunneridae</taxon>
        <taxon>Pentapetalae</taxon>
        <taxon>Saxifragales</taxon>
        <taxon>Crassulaceae</taxon>
        <taxon>Kalanchoe</taxon>
    </lineage>
</organism>
<dbReference type="GO" id="GO:0005506">
    <property type="term" value="F:iron ion binding"/>
    <property type="evidence" value="ECO:0007669"/>
    <property type="project" value="InterPro"/>
</dbReference>
<dbReference type="GO" id="GO:0020037">
    <property type="term" value="F:heme binding"/>
    <property type="evidence" value="ECO:0007669"/>
    <property type="project" value="InterPro"/>
</dbReference>
<accession>A0A7N0TCS3</accession>
<dbReference type="PANTHER" id="PTHR47955">
    <property type="entry name" value="CYTOCHROME P450 FAMILY 71 PROTEIN"/>
    <property type="match status" value="1"/>
</dbReference>
<dbReference type="AlphaFoldDB" id="A0A7N0TCS3"/>
<keyword evidence="5" id="KW-0560">Oxidoreductase</keyword>
<dbReference type="Gramene" id="Kaladp0032s0151.1.v1.1">
    <property type="protein sequence ID" value="Kaladp0032s0151.1.v1.1"/>
    <property type="gene ID" value="Kaladp0032s0151.v1.1"/>
</dbReference>
<keyword evidence="4 5" id="KW-0349">Heme</keyword>
<evidence type="ECO:0000256" key="4">
    <source>
        <dbReference type="PIRSR" id="PIRSR602401-1"/>
    </source>
</evidence>
<evidence type="ECO:0008006" key="8">
    <source>
        <dbReference type="Google" id="ProtNLM"/>
    </source>
</evidence>
<dbReference type="InterPro" id="IPR036396">
    <property type="entry name" value="Cyt_P450_sf"/>
</dbReference>
<dbReference type="InterPro" id="IPR017972">
    <property type="entry name" value="Cyt_P450_CS"/>
</dbReference>
<name>A0A7N0TCS3_KALFE</name>
<protein>
    <recommendedName>
        <fullName evidence="8">Cytochrome P450</fullName>
    </recommendedName>
</protein>
<dbReference type="CDD" id="cd11072">
    <property type="entry name" value="CYP71-like"/>
    <property type="match status" value="1"/>
</dbReference>
<evidence type="ECO:0000256" key="5">
    <source>
        <dbReference type="RuleBase" id="RU000461"/>
    </source>
</evidence>
<proteinExistence type="inferred from homology"/>
<dbReference type="OMA" id="IECTATH"/>
<dbReference type="PANTHER" id="PTHR47955:SF18">
    <property type="entry name" value="CYTOCHROME P450 71A1-LIKE"/>
    <property type="match status" value="1"/>
</dbReference>
<keyword evidence="7" id="KW-1185">Reference proteome</keyword>
<keyword evidence="3 4" id="KW-0408">Iron</keyword>
<dbReference type="EnsemblPlants" id="Kaladp0032s0151.1.v1.1">
    <property type="protein sequence ID" value="Kaladp0032s0151.1.v1.1"/>
    <property type="gene ID" value="Kaladp0032s0151.v1.1"/>
</dbReference>
<sequence length="517" mass="58667">MDGIGNVIYNLPADHSCELLVFSLLLSLVTLLMFARKINTARARSPPSPTRLPFIGNVHQLTTRPHRGMHSLSQKYGPIMLFHYGHKPVYVVSSAAIAHEITRTHDASFASRPTTKVFHMLFYGAADLLFSPYGDYWRQMRKLCVNELLSSKMVQSYQYIREERVSELVTSIHSHCLNHKSAAVNLSQLLLRLSNDVLAGAVLGLSEGANEKMRESFLRAVELMGEFSFTEHIPVLGWMDHLTGFTKKLRKTAEELNTFLDQIIDSHEMMKPKLHGQGGDRSDKKDFVDIILELRKADMVGQILTKENMKAILLDMFLAGTDTSATAMEWMMAELAKNPDIMTKAQNEVRAVVGAKSKIEEADISRMEYLKCVIKETLRLHSLWLLTRQSPSTNVIVAGFEIQPNTSVLINLWAIHRDPMAWERPMEFVPERFLNTCWSDNKAGYFPFGMGRRMCPGNQFSAAQIEYAMANLLFWFDWKLPGGMDPEDLDMRDTATIVARKESPLLLVPVPHAYMLK</sequence>
<comment type="cofactor">
    <cofactor evidence="4">
        <name>heme</name>
        <dbReference type="ChEBI" id="CHEBI:30413"/>
    </cofactor>
</comment>
<evidence type="ECO:0000313" key="7">
    <source>
        <dbReference type="Proteomes" id="UP000594263"/>
    </source>
</evidence>
<dbReference type="SUPFAM" id="SSF48264">
    <property type="entry name" value="Cytochrome P450"/>
    <property type="match status" value="1"/>
</dbReference>